<gene>
    <name evidence="2" type="ORF">LCGC14_1658730</name>
</gene>
<dbReference type="Pfam" id="PF03599">
    <property type="entry name" value="CdhD"/>
    <property type="match status" value="1"/>
</dbReference>
<dbReference type="AlphaFoldDB" id="A0A0F9KUZ6"/>
<accession>A0A0F9KUZ6</accession>
<comment type="caution">
    <text evidence="2">The sequence shown here is derived from an EMBL/GenBank/DDBJ whole genome shotgun (WGS) entry which is preliminary data.</text>
</comment>
<dbReference type="EMBL" id="LAZR01014058">
    <property type="protein sequence ID" value="KKM19135.1"/>
    <property type="molecule type" value="Genomic_DNA"/>
</dbReference>
<feature type="domain" description="CO dehydrogenase/acetyl-CoA synthase delta subunit TIM barrel" evidence="1">
    <location>
        <begin position="16"/>
        <end position="230"/>
    </location>
</feature>
<reference evidence="2" key="1">
    <citation type="journal article" date="2015" name="Nature">
        <title>Complex archaea that bridge the gap between prokaryotes and eukaryotes.</title>
        <authorList>
            <person name="Spang A."/>
            <person name="Saw J.H."/>
            <person name="Jorgensen S.L."/>
            <person name="Zaremba-Niedzwiedzka K."/>
            <person name="Martijn J."/>
            <person name="Lind A.E."/>
            <person name="van Eijk R."/>
            <person name="Schleper C."/>
            <person name="Guy L."/>
            <person name="Ettema T.J."/>
        </authorList>
    </citation>
    <scope>NUCLEOTIDE SEQUENCE</scope>
</reference>
<dbReference type="PANTHER" id="PTHR36214">
    <property type="match status" value="1"/>
</dbReference>
<dbReference type="InterPro" id="IPR011005">
    <property type="entry name" value="Dihydropteroate_synth-like_sf"/>
</dbReference>
<feature type="non-terminal residue" evidence="2">
    <location>
        <position position="230"/>
    </location>
</feature>
<dbReference type="SUPFAM" id="SSF51717">
    <property type="entry name" value="Dihydropteroate synthetase-like"/>
    <property type="match status" value="1"/>
</dbReference>
<dbReference type="InterPro" id="IPR016041">
    <property type="entry name" value="Ac-CoA_synth_d_su_TIM-brl"/>
</dbReference>
<sequence length="230" mass="24793">MAVEMMKETYTGKIREVTIGTGEKAVTIGGAQALPFHKWESDAGQGPKVAIEVYDEVNNWPDNAIEPYKDVIDDSAAWAKKNQDEYKADLIALQLVSTDPNGTDASADEAAETVKKVLDAIDIPLIVYGSSNAQKDEEVLKKVAEVAHGKNIALGPAQEDNYKAVAAAAMGYDHKVIALSPIDINIAKQLNILITQMGLDAGNIIIDPTTGALGYGLEYSYTIMERLRLA</sequence>
<proteinExistence type="predicted"/>
<dbReference type="Gene3D" id="3.20.20.20">
    <property type="entry name" value="Dihydropteroate synthase-like"/>
    <property type="match status" value="1"/>
</dbReference>
<evidence type="ECO:0000313" key="2">
    <source>
        <dbReference type="EMBL" id="KKM19135.1"/>
    </source>
</evidence>
<protein>
    <recommendedName>
        <fullName evidence="1">CO dehydrogenase/acetyl-CoA synthase delta subunit TIM barrel domain-containing protein</fullName>
    </recommendedName>
</protein>
<dbReference type="PANTHER" id="PTHR36214:SF5">
    <property type="entry name" value="ACETYL-COA DECARBONYLASE_SYNTHASE COMPLEX SUBUNIT DELTA"/>
    <property type="match status" value="1"/>
</dbReference>
<evidence type="ECO:0000259" key="1">
    <source>
        <dbReference type="Pfam" id="PF03599"/>
    </source>
</evidence>
<dbReference type="NCBIfam" id="NF003376">
    <property type="entry name" value="PRK04452.1-2"/>
    <property type="match status" value="1"/>
</dbReference>
<dbReference type="InterPro" id="IPR051069">
    <property type="entry name" value="ACDS_complex_subunit"/>
</dbReference>
<name>A0A0F9KUZ6_9ZZZZ</name>
<organism evidence="2">
    <name type="scientific">marine sediment metagenome</name>
    <dbReference type="NCBI Taxonomy" id="412755"/>
    <lineage>
        <taxon>unclassified sequences</taxon>
        <taxon>metagenomes</taxon>
        <taxon>ecological metagenomes</taxon>
    </lineage>
</organism>